<keyword evidence="8 15" id="KW-0479">Metal-binding</keyword>
<evidence type="ECO:0000256" key="7">
    <source>
        <dbReference type="ARBA" id="ARBA00022605"/>
    </source>
</evidence>
<evidence type="ECO:0000256" key="12">
    <source>
        <dbReference type="ARBA" id="ARBA00023239"/>
    </source>
</evidence>
<evidence type="ECO:0000313" key="19">
    <source>
        <dbReference type="Proteomes" id="UP000599523"/>
    </source>
</evidence>
<evidence type="ECO:0000256" key="6">
    <source>
        <dbReference type="ARBA" id="ARBA00020653"/>
    </source>
</evidence>
<dbReference type="InterPro" id="IPR015890">
    <property type="entry name" value="Chorismate_C"/>
</dbReference>
<evidence type="ECO:0000256" key="1">
    <source>
        <dbReference type="ARBA" id="ARBA00001946"/>
    </source>
</evidence>
<dbReference type="AlphaFoldDB" id="A0A972FAS7"/>
<evidence type="ECO:0000256" key="14">
    <source>
        <dbReference type="ARBA" id="ARBA00047683"/>
    </source>
</evidence>
<dbReference type="PANTHER" id="PTHR11236">
    <property type="entry name" value="AMINOBENZOATE/ANTHRANILATE SYNTHASE"/>
    <property type="match status" value="1"/>
</dbReference>
<dbReference type="InterPro" id="IPR005256">
    <property type="entry name" value="Anth_synth_I_PabB"/>
</dbReference>
<evidence type="ECO:0000259" key="17">
    <source>
        <dbReference type="Pfam" id="PF04715"/>
    </source>
</evidence>
<evidence type="ECO:0000256" key="5">
    <source>
        <dbReference type="ARBA" id="ARBA00012266"/>
    </source>
</evidence>
<gene>
    <name evidence="15" type="primary">trpE</name>
    <name evidence="18" type="ORF">GPA21_19225</name>
</gene>
<evidence type="ECO:0000256" key="2">
    <source>
        <dbReference type="ARBA" id="ARBA00004873"/>
    </source>
</evidence>
<evidence type="ECO:0000313" key="18">
    <source>
        <dbReference type="EMBL" id="NMG05075.1"/>
    </source>
</evidence>
<evidence type="ECO:0000256" key="4">
    <source>
        <dbReference type="ARBA" id="ARBA00011575"/>
    </source>
</evidence>
<evidence type="ECO:0000256" key="3">
    <source>
        <dbReference type="ARBA" id="ARBA00009562"/>
    </source>
</evidence>
<comment type="pathway">
    <text evidence="2 15">Amino-acid biosynthesis; L-tryptophan biosynthesis; L-tryptophan from chorismate: step 1/5.</text>
</comment>
<comment type="subunit">
    <text evidence="4 15">Heterotetramer consisting of two non-identical subunits: a beta subunit (TrpG) and a large alpha subunit (TrpE).</text>
</comment>
<keyword evidence="12 15" id="KW-0456">Lyase</keyword>
<keyword evidence="19" id="KW-1185">Reference proteome</keyword>
<feature type="domain" description="Anthranilate synthase component I N-terminal" evidence="17">
    <location>
        <begin position="26"/>
        <end position="169"/>
    </location>
</feature>
<comment type="caution">
    <text evidence="18">The sequence shown here is derived from an EMBL/GenBank/DDBJ whole genome shotgun (WGS) entry which is preliminary data.</text>
</comment>
<name>A0A972FAS7_9RHOO</name>
<comment type="cofactor">
    <cofactor evidence="1 15">
        <name>Mg(2+)</name>
        <dbReference type="ChEBI" id="CHEBI:18420"/>
    </cofactor>
</comment>
<evidence type="ECO:0000256" key="8">
    <source>
        <dbReference type="ARBA" id="ARBA00022723"/>
    </source>
</evidence>
<dbReference type="NCBIfam" id="TIGR00564">
    <property type="entry name" value="trpE_most"/>
    <property type="match status" value="1"/>
</dbReference>
<dbReference type="InterPro" id="IPR005801">
    <property type="entry name" value="ADC_synthase"/>
</dbReference>
<evidence type="ECO:0000259" key="16">
    <source>
        <dbReference type="Pfam" id="PF00425"/>
    </source>
</evidence>
<dbReference type="InterPro" id="IPR019999">
    <property type="entry name" value="Anth_synth_I-like"/>
</dbReference>
<dbReference type="Pfam" id="PF00425">
    <property type="entry name" value="Chorismate_bind"/>
    <property type="match status" value="1"/>
</dbReference>
<dbReference type="SUPFAM" id="SSF56322">
    <property type="entry name" value="ADC synthase"/>
    <property type="match status" value="1"/>
</dbReference>
<evidence type="ECO:0000256" key="11">
    <source>
        <dbReference type="ARBA" id="ARBA00023141"/>
    </source>
</evidence>
<keyword evidence="10 15" id="KW-0460">Magnesium</keyword>
<dbReference type="PRINTS" id="PR00095">
    <property type="entry name" value="ANTSNTHASEI"/>
</dbReference>
<evidence type="ECO:0000256" key="13">
    <source>
        <dbReference type="ARBA" id="ARBA00025634"/>
    </source>
</evidence>
<keyword evidence="11 15" id="KW-0057">Aromatic amino acid biosynthesis</keyword>
<dbReference type="GO" id="GO:0046872">
    <property type="term" value="F:metal ion binding"/>
    <property type="evidence" value="ECO:0007669"/>
    <property type="project" value="UniProtKB-KW"/>
</dbReference>
<evidence type="ECO:0000256" key="9">
    <source>
        <dbReference type="ARBA" id="ARBA00022822"/>
    </source>
</evidence>
<dbReference type="Pfam" id="PF04715">
    <property type="entry name" value="Anth_synt_I_N"/>
    <property type="match status" value="1"/>
</dbReference>
<comment type="function">
    <text evidence="13 15">Part of a heterotetrameric complex that catalyzes the two-step biosynthesis of anthranilate, an intermediate in the biosynthesis of L-tryptophan. In the first step, the glutamine-binding beta subunit (TrpG) of anthranilate synthase (AS) provides the glutamine amidotransferase activity which generates ammonia as a substrate that, along with chorismate, is used in the second step, catalyzed by the large alpha subunit of AS (TrpE) to produce anthranilate. In the absence of TrpG, TrpE can synthesize anthranilate directly from chorismate and high concentrations of ammonia.</text>
</comment>
<accession>A0A972FAS7</accession>
<sequence>MLEQEFNDLAAQGYNRIPVTLETFADLDTPLSIYLKLANEPWSYLLESVQGGERFGRYSMIGLAASTRIEVYGRSALLLTGNRLVERRDYGDPLNYVAEFMARIKVPPRDGLPRFAGGLVGCFGYDTVRYIEPRLASVEKGDTLDTPDILLLLSEEIAIVDNLSGKLTLVVYAEPEVPGAFKRARRRLRELVERLRAPVEIPEDTRAESSEAESSFGEAAFKQAVLRAKQYIVDGDIMQVVLSQRMSKPFAASPLALYRAIRTLNPSPYMFYFNFEDFHVVGASPEILVRLDDDGGGRRVTVRPIAGTRPRGATPAEDSALEHDLLADEKERAEHLQLLDLGRNDAGRVSEIGTVKVTEQFNVERYSHVMHIVSNVEGRLKDGLNALEVLRASFPAGTVSGAPKVRAMEIIDELEPVKRGIYAGAAGYLGFHGDMDLAIAIRTAVVKDGQIHVQAGAGIVADSDPDAEWQETRNKARAMLRAAEMAESGLDTRDA</sequence>
<organism evidence="18 19">
    <name type="scientific">Azoarcus taiwanensis</name>
    <dbReference type="NCBI Taxonomy" id="666964"/>
    <lineage>
        <taxon>Bacteria</taxon>
        <taxon>Pseudomonadati</taxon>
        <taxon>Pseudomonadota</taxon>
        <taxon>Betaproteobacteria</taxon>
        <taxon>Rhodocyclales</taxon>
        <taxon>Zoogloeaceae</taxon>
        <taxon>Azoarcus</taxon>
    </lineage>
</organism>
<dbReference type="GO" id="GO:0004049">
    <property type="term" value="F:anthranilate synthase activity"/>
    <property type="evidence" value="ECO:0007669"/>
    <property type="project" value="UniProtKB-EC"/>
</dbReference>
<feature type="domain" description="Chorismate-utilising enzyme C-terminal" evidence="16">
    <location>
        <begin position="219"/>
        <end position="475"/>
    </location>
</feature>
<evidence type="ECO:0000256" key="15">
    <source>
        <dbReference type="RuleBase" id="RU364045"/>
    </source>
</evidence>
<dbReference type="PANTHER" id="PTHR11236:SF48">
    <property type="entry name" value="ISOCHORISMATE SYNTHASE MENF"/>
    <property type="match status" value="1"/>
</dbReference>
<dbReference type="Gene3D" id="3.60.120.10">
    <property type="entry name" value="Anthranilate synthase"/>
    <property type="match status" value="1"/>
</dbReference>
<reference evidence="18" key="1">
    <citation type="submission" date="2019-12" db="EMBL/GenBank/DDBJ databases">
        <title>Comparative genomics gives insights into the taxonomy of the Azoarcus-Aromatoleum group and reveals separate origins of nif in the plant-associated Azoarcus and non-plant-associated Aromatoleum sub-groups.</title>
        <authorList>
            <person name="Lafos M."/>
            <person name="Maluk M."/>
            <person name="Batista M."/>
            <person name="Junghare M."/>
            <person name="Carmona M."/>
            <person name="Faoro H."/>
            <person name="Cruz L.M."/>
            <person name="Battistoni F."/>
            <person name="De Souza E."/>
            <person name="Pedrosa F."/>
            <person name="Chen W.-M."/>
            <person name="Poole P.S."/>
            <person name="Dixon R.A."/>
            <person name="James E.K."/>
        </authorList>
    </citation>
    <scope>NUCLEOTIDE SEQUENCE</scope>
    <source>
        <strain evidence="18">NSC3</strain>
    </source>
</reference>
<evidence type="ECO:0000256" key="10">
    <source>
        <dbReference type="ARBA" id="ARBA00022842"/>
    </source>
</evidence>
<keyword evidence="9 15" id="KW-0822">Tryptophan biosynthesis</keyword>
<keyword evidence="7 15" id="KW-0028">Amino-acid biosynthesis</keyword>
<dbReference type="EC" id="4.1.3.27" evidence="5 15"/>
<comment type="catalytic activity">
    <reaction evidence="14 15">
        <text>chorismate + L-glutamine = anthranilate + pyruvate + L-glutamate + H(+)</text>
        <dbReference type="Rhea" id="RHEA:21732"/>
        <dbReference type="ChEBI" id="CHEBI:15361"/>
        <dbReference type="ChEBI" id="CHEBI:15378"/>
        <dbReference type="ChEBI" id="CHEBI:16567"/>
        <dbReference type="ChEBI" id="CHEBI:29748"/>
        <dbReference type="ChEBI" id="CHEBI:29985"/>
        <dbReference type="ChEBI" id="CHEBI:58359"/>
        <dbReference type="EC" id="4.1.3.27"/>
    </reaction>
</comment>
<dbReference type="Proteomes" id="UP000599523">
    <property type="component" value="Unassembled WGS sequence"/>
</dbReference>
<proteinExistence type="inferred from homology"/>
<dbReference type="EMBL" id="WTVM01000202">
    <property type="protein sequence ID" value="NMG05075.1"/>
    <property type="molecule type" value="Genomic_DNA"/>
</dbReference>
<dbReference type="GO" id="GO:0000162">
    <property type="term" value="P:L-tryptophan biosynthetic process"/>
    <property type="evidence" value="ECO:0007669"/>
    <property type="project" value="UniProtKB-KW"/>
</dbReference>
<protein>
    <recommendedName>
        <fullName evidence="6 15">Anthranilate synthase component 1</fullName>
        <ecNumber evidence="5 15">4.1.3.27</ecNumber>
    </recommendedName>
</protein>
<comment type="similarity">
    <text evidence="3 15">Belongs to the anthranilate synthase component I family.</text>
</comment>
<dbReference type="InterPro" id="IPR006805">
    <property type="entry name" value="Anth_synth_I_N"/>
</dbReference>
<dbReference type="RefSeq" id="WP_168989690.1">
    <property type="nucleotide sequence ID" value="NZ_CAWPHM010000114.1"/>
</dbReference>